<reference evidence="1" key="1">
    <citation type="submission" date="2021-01" db="EMBL/GenBank/DDBJ databases">
        <authorList>
            <person name="Kaushik A."/>
        </authorList>
    </citation>
    <scope>NUCLEOTIDE SEQUENCE</scope>
    <source>
        <strain evidence="1">AG1-1A</strain>
    </source>
</reference>
<proteinExistence type="predicted"/>
<dbReference type="AlphaFoldDB" id="A0A8H2XLZ3"/>
<protein>
    <submittedName>
        <fullName evidence="1">Uncharacterized protein</fullName>
    </submittedName>
</protein>
<organism evidence="1 2">
    <name type="scientific">Rhizoctonia solani</name>
    <dbReference type="NCBI Taxonomy" id="456999"/>
    <lineage>
        <taxon>Eukaryota</taxon>
        <taxon>Fungi</taxon>
        <taxon>Dikarya</taxon>
        <taxon>Basidiomycota</taxon>
        <taxon>Agaricomycotina</taxon>
        <taxon>Agaricomycetes</taxon>
        <taxon>Cantharellales</taxon>
        <taxon>Ceratobasidiaceae</taxon>
        <taxon>Rhizoctonia</taxon>
    </lineage>
</organism>
<evidence type="ECO:0000313" key="2">
    <source>
        <dbReference type="Proteomes" id="UP000663840"/>
    </source>
</evidence>
<comment type="caution">
    <text evidence="1">The sequence shown here is derived from an EMBL/GenBank/DDBJ whole genome shotgun (WGS) entry which is preliminary data.</text>
</comment>
<sequence>MDTVNTPTVLPSDALVAPPNPGISLVELYNLSDHEAQACTASPLVEAALAVWTSLVGWQLITANIV</sequence>
<dbReference type="Proteomes" id="UP000663840">
    <property type="component" value="Unassembled WGS sequence"/>
</dbReference>
<evidence type="ECO:0000313" key="1">
    <source>
        <dbReference type="EMBL" id="CAE6431213.1"/>
    </source>
</evidence>
<dbReference type="EMBL" id="CAJMWR010001662">
    <property type="protein sequence ID" value="CAE6431213.1"/>
    <property type="molecule type" value="Genomic_DNA"/>
</dbReference>
<gene>
    <name evidence="1" type="ORF">RDB_LOCUS65599</name>
</gene>
<accession>A0A8H2XLZ3</accession>
<name>A0A8H2XLZ3_9AGAM</name>